<keyword evidence="3 4" id="KW-0378">Hydrolase</keyword>
<dbReference type="InterPro" id="IPR002018">
    <property type="entry name" value="CarbesteraseB"/>
</dbReference>
<feature type="non-terminal residue" evidence="6">
    <location>
        <position position="1"/>
    </location>
</feature>
<dbReference type="Proteomes" id="UP000271974">
    <property type="component" value="Unassembled WGS sequence"/>
</dbReference>
<comment type="caution">
    <text evidence="6">The sequence shown here is derived from an EMBL/GenBank/DDBJ whole genome shotgun (WGS) entry which is preliminary data.</text>
</comment>
<evidence type="ECO:0000256" key="4">
    <source>
        <dbReference type="RuleBase" id="RU361235"/>
    </source>
</evidence>
<proteinExistence type="inferred from homology"/>
<evidence type="ECO:0000259" key="5">
    <source>
        <dbReference type="Pfam" id="PF00135"/>
    </source>
</evidence>
<dbReference type="Gene3D" id="3.40.50.1820">
    <property type="entry name" value="alpha/beta hydrolase"/>
    <property type="match status" value="1"/>
</dbReference>
<evidence type="ECO:0000313" key="6">
    <source>
        <dbReference type="EMBL" id="RUS69921.1"/>
    </source>
</evidence>
<dbReference type="OrthoDB" id="408631at2759"/>
<dbReference type="Pfam" id="PF00135">
    <property type="entry name" value="COesterase"/>
    <property type="match status" value="1"/>
</dbReference>
<reference evidence="6 7" key="1">
    <citation type="submission" date="2019-01" db="EMBL/GenBank/DDBJ databases">
        <title>A draft genome assembly of the solar-powered sea slug Elysia chlorotica.</title>
        <authorList>
            <person name="Cai H."/>
            <person name="Li Q."/>
            <person name="Fang X."/>
            <person name="Li J."/>
            <person name="Curtis N.E."/>
            <person name="Altenburger A."/>
            <person name="Shibata T."/>
            <person name="Feng M."/>
            <person name="Maeda T."/>
            <person name="Schwartz J.A."/>
            <person name="Shigenobu S."/>
            <person name="Lundholm N."/>
            <person name="Nishiyama T."/>
            <person name="Yang H."/>
            <person name="Hasebe M."/>
            <person name="Li S."/>
            <person name="Pierce S.K."/>
            <person name="Wang J."/>
        </authorList>
    </citation>
    <scope>NUCLEOTIDE SEQUENCE [LARGE SCALE GENOMIC DNA]</scope>
    <source>
        <strain evidence="6">EC2010</strain>
        <tissue evidence="6">Whole organism of an adult</tissue>
    </source>
</reference>
<dbReference type="SUPFAM" id="SSF53474">
    <property type="entry name" value="alpha/beta-Hydrolases"/>
    <property type="match status" value="1"/>
</dbReference>
<dbReference type="EC" id="3.1.1.-" evidence="4"/>
<keyword evidence="7" id="KW-1185">Reference proteome</keyword>
<dbReference type="PANTHER" id="PTHR43142">
    <property type="entry name" value="CARBOXYLIC ESTER HYDROLASE"/>
    <property type="match status" value="1"/>
</dbReference>
<evidence type="ECO:0000313" key="7">
    <source>
        <dbReference type="Proteomes" id="UP000271974"/>
    </source>
</evidence>
<evidence type="ECO:0000256" key="2">
    <source>
        <dbReference type="ARBA" id="ARBA00010515"/>
    </source>
</evidence>
<dbReference type="AlphaFoldDB" id="A0A3S0ZL44"/>
<organism evidence="6 7">
    <name type="scientific">Elysia chlorotica</name>
    <name type="common">Eastern emerald elysia</name>
    <name type="synonym">Sea slug</name>
    <dbReference type="NCBI Taxonomy" id="188477"/>
    <lineage>
        <taxon>Eukaryota</taxon>
        <taxon>Metazoa</taxon>
        <taxon>Spiralia</taxon>
        <taxon>Lophotrochozoa</taxon>
        <taxon>Mollusca</taxon>
        <taxon>Gastropoda</taxon>
        <taxon>Heterobranchia</taxon>
        <taxon>Euthyneura</taxon>
        <taxon>Panpulmonata</taxon>
        <taxon>Sacoglossa</taxon>
        <taxon>Placobranchoidea</taxon>
        <taxon>Plakobranchidae</taxon>
        <taxon>Elysia</taxon>
    </lineage>
</organism>
<feature type="domain" description="Carboxylesterase type B" evidence="5">
    <location>
        <begin position="5"/>
        <end position="244"/>
    </location>
</feature>
<feature type="non-terminal residue" evidence="6">
    <location>
        <position position="246"/>
    </location>
</feature>
<dbReference type="InterPro" id="IPR019826">
    <property type="entry name" value="Carboxylesterase_B_AS"/>
</dbReference>
<evidence type="ECO:0000256" key="3">
    <source>
        <dbReference type="ARBA" id="ARBA00022801"/>
    </source>
</evidence>
<comment type="similarity">
    <text evidence="2">Belongs to the 'GDXG' lipolytic enzyme family.</text>
</comment>
<dbReference type="PROSITE" id="PS00122">
    <property type="entry name" value="CARBOXYLESTERASE_B_1"/>
    <property type="match status" value="1"/>
</dbReference>
<name>A0A3S0ZL44_ELYCH</name>
<sequence length="246" mass="26644">VEFLIGQHRFAQPRPISPWFPEVKDATSFGNICMQQDTQRFNIAPASEDCLNLNIFAPKPSASVRPLPVMLFIHGGSFRNWDAAYFNYTNLALKGVVVVTINYRLDAFGFLSTQDNIIPGNFGLMDAKLALEFVKEIIGDFGGDASDITLFGSSAGGAMVSQMRLSPLTRGKFQKAIAQSGPGTCNWCSYKPGTAFVPRQIAFALGQLAQCTPAQGTSGTQASQALLDCLRDVPADQLIEAVRNLT</sequence>
<accession>A0A3S0ZL44</accession>
<evidence type="ECO:0000256" key="1">
    <source>
        <dbReference type="ARBA" id="ARBA00005964"/>
    </source>
</evidence>
<gene>
    <name evidence="6" type="ORF">EGW08_022320</name>
</gene>
<dbReference type="STRING" id="188477.A0A3S0ZL44"/>
<dbReference type="PROSITE" id="PS01173">
    <property type="entry name" value="LIPASE_GDXG_HIS"/>
    <property type="match status" value="1"/>
</dbReference>
<protein>
    <recommendedName>
        <fullName evidence="4">Carboxylic ester hydrolase</fullName>
        <ecNumber evidence="4">3.1.1.-</ecNumber>
    </recommendedName>
</protein>
<dbReference type="PANTHER" id="PTHR43142:SF1">
    <property type="entry name" value="CARBOXYLIC ESTER HYDROLASE"/>
    <property type="match status" value="1"/>
</dbReference>
<dbReference type="GO" id="GO:0016787">
    <property type="term" value="F:hydrolase activity"/>
    <property type="evidence" value="ECO:0007669"/>
    <property type="project" value="UniProtKB-KW"/>
</dbReference>
<dbReference type="InterPro" id="IPR002168">
    <property type="entry name" value="Lipase_GDXG_HIS_AS"/>
</dbReference>
<dbReference type="InterPro" id="IPR029058">
    <property type="entry name" value="AB_hydrolase_fold"/>
</dbReference>
<comment type="similarity">
    <text evidence="1 4">Belongs to the type-B carboxylesterase/lipase family.</text>
</comment>
<dbReference type="EMBL" id="RQTK01001535">
    <property type="protein sequence ID" value="RUS69921.1"/>
    <property type="molecule type" value="Genomic_DNA"/>
</dbReference>